<protein>
    <submittedName>
        <fullName evidence="1">Uncharacterized protein</fullName>
    </submittedName>
</protein>
<dbReference type="EMBL" id="CP001337">
    <property type="protein sequence ID" value="ACL23625.1"/>
    <property type="molecule type" value="Genomic_DNA"/>
</dbReference>
<reference evidence="1" key="1">
    <citation type="submission" date="2008-12" db="EMBL/GenBank/DDBJ databases">
        <title>Complete sequence of Chloroflexus aggregans DSM 9485.</title>
        <authorList>
            <consortium name="US DOE Joint Genome Institute"/>
            <person name="Lucas S."/>
            <person name="Copeland A."/>
            <person name="Lapidus A."/>
            <person name="Glavina del Rio T."/>
            <person name="Dalin E."/>
            <person name="Tice H."/>
            <person name="Pitluck S."/>
            <person name="Foster B."/>
            <person name="Larimer F."/>
            <person name="Land M."/>
            <person name="Hauser L."/>
            <person name="Kyrpides N."/>
            <person name="Mikhailova N."/>
            <person name="Bryant D."/>
            <person name="Richardson P."/>
        </authorList>
    </citation>
    <scope>NUCLEOTIDE SEQUENCE</scope>
    <source>
        <strain evidence="1">DSM 9485</strain>
    </source>
</reference>
<name>B8G4Z2_CHLAD</name>
<gene>
    <name evidence="1" type="ordered locus">Cagg_0697</name>
</gene>
<accession>B8G4Z2</accession>
<dbReference type="Proteomes" id="UP000002508">
    <property type="component" value="Chromosome"/>
</dbReference>
<dbReference type="STRING" id="326427.Cagg_0697"/>
<dbReference type="HOGENOM" id="CLU_1977604_0_0_0"/>
<proteinExistence type="predicted"/>
<dbReference type="KEGG" id="cag:Cagg_0697"/>
<evidence type="ECO:0000313" key="2">
    <source>
        <dbReference type="Proteomes" id="UP000002508"/>
    </source>
</evidence>
<evidence type="ECO:0000313" key="1">
    <source>
        <dbReference type="EMBL" id="ACL23625.1"/>
    </source>
</evidence>
<keyword evidence="2" id="KW-1185">Reference proteome</keyword>
<dbReference type="RefSeq" id="WP_012615991.1">
    <property type="nucleotide sequence ID" value="NC_011831.1"/>
</dbReference>
<sequence length="126" mass="13901">MPRYPPEQIYAAVCALLPELDEPLKGQVQSLLTQAANGQPADLQLLDLLSQDDALRQRLRRLLQAEETTREATLGGYSGLGGETYSTKAGDVFACPECGYRFVIGEDGEQPLPCEKHPRVRLSKEQ</sequence>
<organism evidence="1 2">
    <name type="scientific">Chloroflexus aggregans (strain MD-66 / DSM 9485)</name>
    <dbReference type="NCBI Taxonomy" id="326427"/>
    <lineage>
        <taxon>Bacteria</taxon>
        <taxon>Bacillati</taxon>
        <taxon>Chloroflexota</taxon>
        <taxon>Chloroflexia</taxon>
        <taxon>Chloroflexales</taxon>
        <taxon>Chloroflexineae</taxon>
        <taxon>Chloroflexaceae</taxon>
        <taxon>Chloroflexus</taxon>
    </lineage>
</organism>
<dbReference type="AlphaFoldDB" id="B8G4Z2"/>